<dbReference type="STRING" id="95161.SAMN05660874_01117"/>
<dbReference type="Proteomes" id="UP000198852">
    <property type="component" value="Unassembled WGS sequence"/>
</dbReference>
<evidence type="ECO:0000313" key="3">
    <source>
        <dbReference type="Proteomes" id="UP000198852"/>
    </source>
</evidence>
<proteinExistence type="predicted"/>
<feature type="compositionally biased region" description="Low complexity" evidence="1">
    <location>
        <begin position="367"/>
        <end position="414"/>
    </location>
</feature>
<feature type="compositionally biased region" description="Low complexity" evidence="1">
    <location>
        <begin position="331"/>
        <end position="345"/>
    </location>
</feature>
<organism evidence="2 3">
    <name type="scientific">Saccharopolyspora flava</name>
    <dbReference type="NCBI Taxonomy" id="95161"/>
    <lineage>
        <taxon>Bacteria</taxon>
        <taxon>Bacillati</taxon>
        <taxon>Actinomycetota</taxon>
        <taxon>Actinomycetes</taxon>
        <taxon>Pseudonocardiales</taxon>
        <taxon>Pseudonocardiaceae</taxon>
        <taxon>Saccharopolyspora</taxon>
    </lineage>
</organism>
<accession>A0A1I6PUE7</accession>
<evidence type="ECO:0000256" key="1">
    <source>
        <dbReference type="SAM" id="MobiDB-lite"/>
    </source>
</evidence>
<dbReference type="InterPro" id="IPR036689">
    <property type="entry name" value="ESAT-6-like_sf"/>
</dbReference>
<evidence type="ECO:0000313" key="2">
    <source>
        <dbReference type="EMBL" id="SFS43824.1"/>
    </source>
</evidence>
<dbReference type="Pfam" id="PF06013">
    <property type="entry name" value="WXG100"/>
    <property type="match status" value="1"/>
</dbReference>
<keyword evidence="3" id="KW-1185">Reference proteome</keyword>
<sequence>MSSEHLHHLAEVADELGVPHSIPADLAELVGRPDDFRAAARVWREAAATVEESSGDVDGKLGGIDTAWQGADAEAFVAHIRDAGLAGKGLADAMTGLADALDHTAEGVGAQRRRLLDLVAETAEDVDAAMEASDEDGARARLAELAEPAQELLESIADYYMAFTRLCDDVAGGSGGPGGWGTGEVFMKTSPTTETRETAGVSESEGTFGVSGTSGAAETSGTSGAAETSGTSGTAGTAAASASGELGGSEEDESGGAGAAAGAAVGGAAVGAAGVGMGMMPMGMMGGMLGQRGGGGGKERQNSSRLKSNPEELFGTPPDAPPSVFGEMAKPQQPQQDQQPQATPPKLDLPSTLQPAPPKPSIDEALAPPQTSQNPTAPQTPTTSQNPTTLQTSATSQTPTASQTPTTSQGSGPTVEAGVLQDSKAPTPEVRTAGVEDAPPPKPRG</sequence>
<dbReference type="Gene3D" id="1.10.287.1060">
    <property type="entry name" value="ESAT-6-like"/>
    <property type="match status" value="1"/>
</dbReference>
<reference evidence="3" key="1">
    <citation type="submission" date="2016-10" db="EMBL/GenBank/DDBJ databases">
        <authorList>
            <person name="Varghese N."/>
            <person name="Submissions S."/>
        </authorList>
    </citation>
    <scope>NUCLEOTIDE SEQUENCE [LARGE SCALE GENOMIC DNA]</scope>
    <source>
        <strain evidence="3">DSM 44771</strain>
    </source>
</reference>
<dbReference type="SUPFAM" id="SSF140453">
    <property type="entry name" value="EsxAB dimer-like"/>
    <property type="match status" value="1"/>
</dbReference>
<feature type="region of interest" description="Disordered" evidence="1">
    <location>
        <begin position="191"/>
        <end position="260"/>
    </location>
</feature>
<dbReference type="EMBL" id="FOZX01000001">
    <property type="protein sequence ID" value="SFS43824.1"/>
    <property type="molecule type" value="Genomic_DNA"/>
</dbReference>
<dbReference type="InterPro" id="IPR010310">
    <property type="entry name" value="T7SS_ESAT-6-like"/>
</dbReference>
<dbReference type="RefSeq" id="WP_175547933.1">
    <property type="nucleotide sequence ID" value="NZ_FOZX01000001.1"/>
</dbReference>
<feature type="region of interest" description="Disordered" evidence="1">
    <location>
        <begin position="288"/>
        <end position="445"/>
    </location>
</feature>
<name>A0A1I6PUE7_9PSEU</name>
<evidence type="ECO:0008006" key="4">
    <source>
        <dbReference type="Google" id="ProtNLM"/>
    </source>
</evidence>
<dbReference type="AlphaFoldDB" id="A0A1I6PUE7"/>
<protein>
    <recommendedName>
        <fullName evidence="4">Proteins of 100 residues with WXG</fullName>
    </recommendedName>
</protein>
<feature type="compositionally biased region" description="Low complexity" evidence="1">
    <location>
        <begin position="210"/>
        <end position="244"/>
    </location>
</feature>
<gene>
    <name evidence="2" type="ORF">SAMN05660874_01117</name>
</gene>